<evidence type="ECO:0000256" key="6">
    <source>
        <dbReference type="ARBA" id="ARBA00023170"/>
    </source>
</evidence>
<reference evidence="12" key="1">
    <citation type="submission" date="2025-08" db="UniProtKB">
        <authorList>
            <consortium name="Ensembl"/>
        </authorList>
    </citation>
    <scope>IDENTIFICATION</scope>
</reference>
<evidence type="ECO:0000259" key="11">
    <source>
        <dbReference type="PROSITE" id="PS50853"/>
    </source>
</evidence>
<evidence type="ECO:0000256" key="3">
    <source>
        <dbReference type="ARBA" id="ARBA00022729"/>
    </source>
</evidence>
<dbReference type="PROSITE" id="PS01355">
    <property type="entry name" value="HEMATOPO_REC_S_F1"/>
    <property type="match status" value="1"/>
</dbReference>
<evidence type="ECO:0000256" key="2">
    <source>
        <dbReference type="ARBA" id="ARBA00022692"/>
    </source>
</evidence>
<keyword evidence="13" id="KW-1185">Reference proteome</keyword>
<protein>
    <recommendedName>
        <fullName evidence="11">Fibronectin type-III domain-containing protein</fullName>
    </recommendedName>
</protein>
<dbReference type="InterPro" id="IPR013783">
    <property type="entry name" value="Ig-like_fold"/>
</dbReference>
<evidence type="ECO:0000256" key="9">
    <source>
        <dbReference type="SAM" id="Phobius"/>
    </source>
</evidence>
<keyword evidence="4 9" id="KW-1133">Transmembrane helix</keyword>
<feature type="transmembrane region" description="Helical" evidence="9">
    <location>
        <begin position="379"/>
        <end position="401"/>
    </location>
</feature>
<proteinExistence type="predicted"/>
<feature type="chain" id="PRO_5034589283" description="Fibronectin type-III domain-containing protein" evidence="10">
    <location>
        <begin position="19"/>
        <end position="605"/>
    </location>
</feature>
<dbReference type="Ensembl" id="ENSNMLT00000018349.1">
    <property type="protein sequence ID" value="ENSNMLP00000016334.1"/>
    <property type="gene ID" value="ENSNMLG00000010816.1"/>
</dbReference>
<evidence type="ECO:0000313" key="13">
    <source>
        <dbReference type="Proteomes" id="UP000694523"/>
    </source>
</evidence>
<keyword evidence="7" id="KW-0325">Glycoprotein</keyword>
<evidence type="ECO:0000256" key="1">
    <source>
        <dbReference type="ARBA" id="ARBA00004479"/>
    </source>
</evidence>
<evidence type="ECO:0000256" key="8">
    <source>
        <dbReference type="SAM" id="MobiDB-lite"/>
    </source>
</evidence>
<feature type="signal peptide" evidence="10">
    <location>
        <begin position="1"/>
        <end position="18"/>
    </location>
</feature>
<dbReference type="InterPro" id="IPR003961">
    <property type="entry name" value="FN3_dom"/>
</dbReference>
<dbReference type="CDD" id="cd00063">
    <property type="entry name" value="FN3"/>
    <property type="match status" value="1"/>
</dbReference>
<evidence type="ECO:0000256" key="10">
    <source>
        <dbReference type="SAM" id="SignalP"/>
    </source>
</evidence>
<evidence type="ECO:0000256" key="4">
    <source>
        <dbReference type="ARBA" id="ARBA00022989"/>
    </source>
</evidence>
<dbReference type="InterPro" id="IPR036116">
    <property type="entry name" value="FN3_sf"/>
</dbReference>
<keyword evidence="5 9" id="KW-0472">Membrane</keyword>
<dbReference type="PANTHER" id="PTHR23037">
    <property type="entry name" value="CYTOKINE RECEPTOR"/>
    <property type="match status" value="1"/>
</dbReference>
<dbReference type="PROSITE" id="PS50853">
    <property type="entry name" value="FN3"/>
    <property type="match status" value="2"/>
</dbReference>
<dbReference type="GO" id="GO:0004896">
    <property type="term" value="F:cytokine receptor activity"/>
    <property type="evidence" value="ECO:0007669"/>
    <property type="project" value="InterPro"/>
</dbReference>
<dbReference type="SUPFAM" id="SSF49265">
    <property type="entry name" value="Fibronectin type III"/>
    <property type="match status" value="3"/>
</dbReference>
<dbReference type="Proteomes" id="UP000694523">
    <property type="component" value="Unplaced"/>
</dbReference>
<keyword evidence="2 9" id="KW-0812">Transmembrane</keyword>
<dbReference type="InterPro" id="IPR003531">
    <property type="entry name" value="Hempt_rcpt_S_F1_CS"/>
</dbReference>
<evidence type="ECO:0000256" key="7">
    <source>
        <dbReference type="ARBA" id="ARBA00023180"/>
    </source>
</evidence>
<dbReference type="SMART" id="SM00060">
    <property type="entry name" value="FN3"/>
    <property type="match status" value="2"/>
</dbReference>
<keyword evidence="6" id="KW-0675">Receptor</keyword>
<feature type="domain" description="Fibronectin type-III" evidence="11">
    <location>
        <begin position="131"/>
        <end position="229"/>
    </location>
</feature>
<comment type="subcellular location">
    <subcellularLocation>
        <location evidence="1">Membrane</location>
        <topology evidence="1">Single-pass type I membrane protein</topology>
    </subcellularLocation>
</comment>
<feature type="compositionally biased region" description="Polar residues" evidence="8">
    <location>
        <begin position="544"/>
        <end position="567"/>
    </location>
</feature>
<evidence type="ECO:0000313" key="12">
    <source>
        <dbReference type="Ensembl" id="ENSNMLP00000016334.1"/>
    </source>
</evidence>
<keyword evidence="3 10" id="KW-0732">Signal</keyword>
<name>A0A8C6WLM2_9GOBI</name>
<accession>A0A8C6WLM2</accession>
<organism evidence="12 13">
    <name type="scientific">Neogobius melanostomus</name>
    <name type="common">round goby</name>
    <dbReference type="NCBI Taxonomy" id="47308"/>
    <lineage>
        <taxon>Eukaryota</taxon>
        <taxon>Metazoa</taxon>
        <taxon>Chordata</taxon>
        <taxon>Craniata</taxon>
        <taxon>Vertebrata</taxon>
        <taxon>Euteleostomi</taxon>
        <taxon>Actinopterygii</taxon>
        <taxon>Neopterygii</taxon>
        <taxon>Teleostei</taxon>
        <taxon>Neoteleostei</taxon>
        <taxon>Acanthomorphata</taxon>
        <taxon>Gobiaria</taxon>
        <taxon>Gobiiformes</taxon>
        <taxon>Gobioidei</taxon>
        <taxon>Gobiidae</taxon>
        <taxon>Benthophilinae</taxon>
        <taxon>Neogobiini</taxon>
        <taxon>Neogobius</taxon>
    </lineage>
</organism>
<dbReference type="Gene3D" id="2.60.40.10">
    <property type="entry name" value="Immunoglobulins"/>
    <property type="match status" value="3"/>
</dbReference>
<feature type="region of interest" description="Disordered" evidence="8">
    <location>
        <begin position="544"/>
        <end position="583"/>
    </location>
</feature>
<reference evidence="12" key="2">
    <citation type="submission" date="2025-09" db="UniProtKB">
        <authorList>
            <consortium name="Ensembl"/>
        </authorList>
    </citation>
    <scope>IDENTIFICATION</scope>
</reference>
<dbReference type="AlphaFoldDB" id="A0A8C6WLM2"/>
<dbReference type="PANTHER" id="PTHR23037:SF41">
    <property type="entry name" value="COLONY STIMULATING FACTOR 2 RECEPTOR, BETA, LOW-AFFINITY (GRANULOCYTE-MACROPHAGE) PRECURSOR"/>
    <property type="match status" value="1"/>
</dbReference>
<sequence>MLLLLLLWFLCLPCVPFAADKCSFKQSNPTMSSVLDSLQCYNDYKSYFHCKWKEKPETYSNRTLWIQRVGGGNGTCKHLPSDVEGNKECRYETTVFTTLTTYKAFFDNPFSVCSSDQPTPQDLSQLLRARTPVNVTTSSTEDRGRWITWSSPYSTSSALNKDIAYEVNYRPHGRDNWTTEELSDTQMKLTKKLIPGHGYEAKVRARVRPEHWSHWSHWSPIVSWRTPLDLEQAPRVDCVLEGSGRYGAAGSRAWSWVTPLATSCSVAPTTRPLRPYPPTQVNVTERGVNWVVKWTPAEIKDVASDMVHEVRYYSQKDEEDAVNISSHHPYFNIPTSSLIPSRKYWVKVRSKMEEKCAGPPSDWSPPVEWTPQAVTWPNWIYASVAVVVAVIFFTLFIVPICRKRVALWVQSVPSPYKSKVIIQMVQNPEVIVCEKTYLCKVMDMDSVSIRSTVVYPWPKKELDSQTEEAEDEGIWSCDNLSVSPLDKSSLSFSGPYIFCQPVESNPMEEDLSTQTEPSCPDVGCLAPVWTAQFEEGYVRLPSPTASTSMQYPLTESHCSSTDEQSSSHTEEDQHCQSNSSDAFWPPGGATQGSGYCQLPTDFTQM</sequence>
<evidence type="ECO:0000256" key="5">
    <source>
        <dbReference type="ARBA" id="ARBA00023136"/>
    </source>
</evidence>
<dbReference type="GO" id="GO:0009897">
    <property type="term" value="C:external side of plasma membrane"/>
    <property type="evidence" value="ECO:0007669"/>
    <property type="project" value="TreeGrafter"/>
</dbReference>
<feature type="domain" description="Fibronectin type-III" evidence="11">
    <location>
        <begin position="274"/>
        <end position="373"/>
    </location>
</feature>